<reference evidence="2 3" key="1">
    <citation type="submission" date="2018-03" db="EMBL/GenBank/DDBJ databases">
        <authorList>
            <person name="Keele B.F."/>
        </authorList>
    </citation>
    <scope>NUCLEOTIDE SEQUENCE [LARGE SCALE GENOMIC DNA]</scope>
    <source>
        <strain evidence="2 3">CECT 8599</strain>
    </source>
</reference>
<feature type="transmembrane region" description="Helical" evidence="1">
    <location>
        <begin position="58"/>
        <end position="75"/>
    </location>
</feature>
<organism evidence="2 3">
    <name type="scientific">Ascidiaceihabitans donghaensis</name>
    <dbReference type="NCBI Taxonomy" id="1510460"/>
    <lineage>
        <taxon>Bacteria</taxon>
        <taxon>Pseudomonadati</taxon>
        <taxon>Pseudomonadota</taxon>
        <taxon>Alphaproteobacteria</taxon>
        <taxon>Rhodobacterales</taxon>
        <taxon>Paracoccaceae</taxon>
        <taxon>Ascidiaceihabitans</taxon>
    </lineage>
</organism>
<accession>A0A2R8BPC1</accession>
<feature type="transmembrane region" description="Helical" evidence="1">
    <location>
        <begin position="137"/>
        <end position="157"/>
    </location>
</feature>
<keyword evidence="1" id="KW-0472">Membrane</keyword>
<dbReference type="RefSeq" id="WP_108830362.1">
    <property type="nucleotide sequence ID" value="NZ_OMOR01000002.1"/>
</dbReference>
<keyword evidence="1" id="KW-0812">Transmembrane</keyword>
<dbReference type="Proteomes" id="UP000244880">
    <property type="component" value="Unassembled WGS sequence"/>
</dbReference>
<sequence>MNELSVSRRWVMGLYFTVLSFGIIFLHLLPLDTLPARWVMPDLLMGFAFAWTVRRPEYVPVLLLAVVFLMADLLLQRPPGLWAFLMLLACESLKAQIGSLRVTGFPVEWLTVAGMILGVTLAYRLILSILLVEMPGFGLALMQMGFTILIYPVIAGVTHAFMGVRKSNPGDLDTLGDRA</sequence>
<feature type="transmembrane region" description="Helical" evidence="1">
    <location>
        <begin position="109"/>
        <end position="131"/>
    </location>
</feature>
<dbReference type="OrthoDB" id="7629477at2"/>
<feature type="transmembrane region" description="Helical" evidence="1">
    <location>
        <begin position="12"/>
        <end position="29"/>
    </location>
</feature>
<proteinExistence type="predicted"/>
<evidence type="ECO:0000256" key="1">
    <source>
        <dbReference type="SAM" id="Phobius"/>
    </source>
</evidence>
<keyword evidence="3" id="KW-1185">Reference proteome</keyword>
<keyword evidence="1" id="KW-1133">Transmembrane helix</keyword>
<name>A0A2R8BPC1_9RHOB</name>
<dbReference type="EMBL" id="OMOR01000002">
    <property type="protein sequence ID" value="SPH27422.1"/>
    <property type="molecule type" value="Genomic_DNA"/>
</dbReference>
<evidence type="ECO:0000313" key="2">
    <source>
        <dbReference type="EMBL" id="SPH27422.1"/>
    </source>
</evidence>
<feature type="transmembrane region" description="Helical" evidence="1">
    <location>
        <begin position="35"/>
        <end position="53"/>
    </location>
</feature>
<gene>
    <name evidence="2" type="ORF">ASD8599_03888</name>
</gene>
<dbReference type="AlphaFoldDB" id="A0A2R8BPC1"/>
<evidence type="ECO:0008006" key="4">
    <source>
        <dbReference type="Google" id="ProtNLM"/>
    </source>
</evidence>
<evidence type="ECO:0000313" key="3">
    <source>
        <dbReference type="Proteomes" id="UP000244880"/>
    </source>
</evidence>
<protein>
    <recommendedName>
        <fullName evidence="4">Rod shape-determining protein MreD</fullName>
    </recommendedName>
</protein>